<reference evidence="6" key="1">
    <citation type="journal article" date="2019" name="Int. J. Syst. Evol. Microbiol.">
        <title>The Global Catalogue of Microorganisms (GCM) 10K type strain sequencing project: providing services to taxonomists for standard genome sequencing and annotation.</title>
        <authorList>
            <consortium name="The Broad Institute Genomics Platform"/>
            <consortium name="The Broad Institute Genome Sequencing Center for Infectious Disease"/>
            <person name="Wu L."/>
            <person name="Ma J."/>
        </authorList>
    </citation>
    <scope>NUCLEOTIDE SEQUENCE [LARGE SCALE GENOMIC DNA]</scope>
    <source>
        <strain evidence="6">JCM 14901</strain>
    </source>
</reference>
<evidence type="ECO:0000259" key="3">
    <source>
        <dbReference type="Pfam" id="PF00144"/>
    </source>
</evidence>
<dbReference type="PANTHER" id="PTHR42776">
    <property type="entry name" value="SERINE PEPTIDASE S9 FAMILY MEMBER"/>
    <property type="match status" value="1"/>
</dbReference>
<dbReference type="GO" id="GO:0016787">
    <property type="term" value="F:hydrolase activity"/>
    <property type="evidence" value="ECO:0007669"/>
    <property type="project" value="UniProtKB-KW"/>
</dbReference>
<dbReference type="EMBL" id="BAAAOG010000008">
    <property type="protein sequence ID" value="GAA1966275.1"/>
    <property type="molecule type" value="Genomic_DNA"/>
</dbReference>
<dbReference type="Gene3D" id="3.40.50.1820">
    <property type="entry name" value="alpha/beta hydrolase"/>
    <property type="match status" value="1"/>
</dbReference>
<dbReference type="Gene3D" id="3.40.710.10">
    <property type="entry name" value="DD-peptidase/beta-lactamase superfamily"/>
    <property type="match status" value="1"/>
</dbReference>
<dbReference type="InterPro" id="IPR011042">
    <property type="entry name" value="6-blade_b-propeller_TolB-like"/>
</dbReference>
<dbReference type="Pfam" id="PF00326">
    <property type="entry name" value="Peptidase_S9"/>
    <property type="match status" value="1"/>
</dbReference>
<dbReference type="Pfam" id="PF07676">
    <property type="entry name" value="PD40"/>
    <property type="match status" value="1"/>
</dbReference>
<dbReference type="PANTHER" id="PTHR42776:SF27">
    <property type="entry name" value="DIPEPTIDYL PEPTIDASE FAMILY MEMBER 6"/>
    <property type="match status" value="1"/>
</dbReference>
<dbReference type="SUPFAM" id="SSF56601">
    <property type="entry name" value="beta-lactamase/transpeptidase-like"/>
    <property type="match status" value="1"/>
</dbReference>
<dbReference type="InterPro" id="IPR029058">
    <property type="entry name" value="AB_hydrolase_fold"/>
</dbReference>
<feature type="domain" description="Beta-lactamase-related" evidence="3">
    <location>
        <begin position="664"/>
        <end position="1001"/>
    </location>
</feature>
<gene>
    <name evidence="5" type="ORF">GCM10009776_31540</name>
</gene>
<dbReference type="SUPFAM" id="SSF53474">
    <property type="entry name" value="alpha/beta-Hydrolases"/>
    <property type="match status" value="1"/>
</dbReference>
<keyword evidence="1 5" id="KW-0378">Hydrolase</keyword>
<evidence type="ECO:0000313" key="5">
    <source>
        <dbReference type="EMBL" id="GAA1966275.1"/>
    </source>
</evidence>
<dbReference type="Proteomes" id="UP001499933">
    <property type="component" value="Unassembled WGS sequence"/>
</dbReference>
<feature type="domain" description="Peptidase S9 prolyl oligopeptidase catalytic" evidence="4">
    <location>
        <begin position="442"/>
        <end position="647"/>
    </location>
</feature>
<dbReference type="Pfam" id="PF00144">
    <property type="entry name" value="Beta-lactamase"/>
    <property type="match status" value="1"/>
</dbReference>
<dbReference type="SUPFAM" id="SSF82171">
    <property type="entry name" value="DPP6 N-terminal domain-like"/>
    <property type="match status" value="1"/>
</dbReference>
<protein>
    <submittedName>
        <fullName evidence="5">Serine hydrolase</fullName>
    </submittedName>
</protein>
<evidence type="ECO:0000256" key="1">
    <source>
        <dbReference type="ARBA" id="ARBA00022801"/>
    </source>
</evidence>
<evidence type="ECO:0000256" key="2">
    <source>
        <dbReference type="ARBA" id="ARBA00022825"/>
    </source>
</evidence>
<sequence>MTRRLRTDDLPALTIAGQPAISPDASRIAYVVRGNDLDADKPTESIWLTDAAGAARRLTQGTADSTPAISSDGETLAFQRDGQLWTLPLSGGDATKRTSLPISAGAPLWSPDATRIAFIAPVDGDAAVGEADADRERRASSPIVADALGYQADGMGFVRGVRMQLHVLDLASGDVRQVTDADAHVGSASWSPDSKKLGFTAMPVTQDLDPRSPLHVIDAADVKARPHLVAFVDGFAGTVSFAPDGETLVVVGWEGAPSGHAGLYAVDAATGSTRQLAASLDRNVMPGAPAYPGALPQFTASGDVLFAVRDRGCTHLYAVALGGGEPRLVHGGDGNVVSGLSVAGSSAAIALSTPTSFGEIVMIDLESGAETTVSSNGSAPEGTEPYVRTSREFTISDGLTVQGWLLRDPEVTGATPLLVDVHGGPHNAWNGAADDMHLYHQELASRGWTVLTVNPRGSDGYGESFYTAVFGAWGTADAQDFLEPIDQLVAEGLVDPQRLALTGYSYGGFMTCYLTGHDQRFAAAVAGGVVSDLTSIGGTSDDAHLINDIELGAMPWHAADRDRLAAMSPYTNVDKVTTPTLVLHGANDVRCPVGQAEQWHYALRERGVETRMVLYPGGSHIFPLLGRPSHRIDYGSRVVEWVERFAGDAAGARPAPIDIAHWQRRLTALATRHKVPGAQLGILRFAPGREDELVTASTGTLNKNIKTGAPVTEDSIFQIGSISKVWTSTVILRLIEDGHFTLDTPAIDVLPDLKLINDELTQGITIRHLLTHTSGLDGDVFTDTGRGDDNLELYVASLVDAAQNHPIGATWSYSNSGFSVLGRIIEVVTGMTWDTAMRELLFTPLGLTHTVTLPEEAILFAPAVGHVDTPDGQIVTPAWGLQRSAGPAGLITARVADVLAFARLHMAGGVTQDGTRLLAEETVADMQAFQADLPDKDSLGDSWGLGWIRFDWNGERLYGHDGNTLGQAAFMRIHPGTGLAVALLTNGGNTHDFYEDLYREIFAEVADVEMKHPLEAPAEPADVDLNAHVGVYERASVRMEILVDDHGPRLRTEVLGHLAALVPEPVEEYPLLPVSEDRYLLRPPGTETWMPVTFYSLPTGEEYVHFGARATPKRVDA</sequence>
<dbReference type="InterPro" id="IPR001375">
    <property type="entry name" value="Peptidase_S9_cat"/>
</dbReference>
<keyword evidence="6" id="KW-1185">Reference proteome</keyword>
<name>A0ABP5CMS7_9MICO</name>
<dbReference type="Gene3D" id="2.120.10.30">
    <property type="entry name" value="TolB, C-terminal domain"/>
    <property type="match status" value="2"/>
</dbReference>
<keyword evidence="2" id="KW-0720">Serine protease</keyword>
<proteinExistence type="predicted"/>
<organism evidence="5 6">
    <name type="scientific">Microbacterium deminutum</name>
    <dbReference type="NCBI Taxonomy" id="344164"/>
    <lineage>
        <taxon>Bacteria</taxon>
        <taxon>Bacillati</taxon>
        <taxon>Actinomycetota</taxon>
        <taxon>Actinomycetes</taxon>
        <taxon>Micrococcales</taxon>
        <taxon>Microbacteriaceae</taxon>
        <taxon>Microbacterium</taxon>
    </lineage>
</organism>
<dbReference type="InterPro" id="IPR011659">
    <property type="entry name" value="WD40"/>
</dbReference>
<dbReference type="InterPro" id="IPR001466">
    <property type="entry name" value="Beta-lactam-related"/>
</dbReference>
<dbReference type="RefSeq" id="WP_344096414.1">
    <property type="nucleotide sequence ID" value="NZ_BAAAOG010000008.1"/>
</dbReference>
<comment type="caution">
    <text evidence="5">The sequence shown here is derived from an EMBL/GenBank/DDBJ whole genome shotgun (WGS) entry which is preliminary data.</text>
</comment>
<keyword evidence="2" id="KW-0645">Protease</keyword>
<evidence type="ECO:0000313" key="6">
    <source>
        <dbReference type="Proteomes" id="UP001499933"/>
    </source>
</evidence>
<evidence type="ECO:0000259" key="4">
    <source>
        <dbReference type="Pfam" id="PF00326"/>
    </source>
</evidence>
<dbReference type="InterPro" id="IPR012338">
    <property type="entry name" value="Beta-lactam/transpept-like"/>
</dbReference>
<accession>A0ABP5CMS7</accession>